<evidence type="ECO:0000313" key="2">
    <source>
        <dbReference type="EMBL" id="AYC38214.1"/>
    </source>
</evidence>
<evidence type="ECO:0000313" key="3">
    <source>
        <dbReference type="Proteomes" id="UP000265765"/>
    </source>
</evidence>
<reference evidence="2 3" key="1">
    <citation type="submission" date="2018-09" db="EMBL/GenBank/DDBJ databases">
        <title>Production of Trimethoprim by Streptomyces sp. 3E-1.</title>
        <authorList>
            <person name="Kang H.J."/>
            <person name="Kim S.B."/>
        </authorList>
    </citation>
    <scope>NUCLEOTIDE SEQUENCE [LARGE SCALE GENOMIC DNA]</scope>
    <source>
        <strain evidence="2 3">3E-1</strain>
    </source>
</reference>
<dbReference type="Proteomes" id="UP000265765">
    <property type="component" value="Chromosome"/>
</dbReference>
<feature type="transmembrane region" description="Helical" evidence="1">
    <location>
        <begin position="6"/>
        <end position="28"/>
    </location>
</feature>
<dbReference type="EMBL" id="CP032427">
    <property type="protein sequence ID" value="AYC38214.1"/>
    <property type="molecule type" value="Genomic_DNA"/>
</dbReference>
<protein>
    <submittedName>
        <fullName evidence="2">Uncharacterized protein</fullName>
    </submittedName>
</protein>
<evidence type="ECO:0000256" key="1">
    <source>
        <dbReference type="SAM" id="Phobius"/>
    </source>
</evidence>
<keyword evidence="1" id="KW-0472">Membrane</keyword>
<keyword evidence="1" id="KW-0812">Transmembrane</keyword>
<name>A0AAI8KW32_9ACTN</name>
<sequence length="150" mass="17750">MGWTFGWVLAGCVLVGLVALLLLMNWAVERHDRPWRDQVNQLEEELENHEQAAWNAMKGDFPLFERAFYRDRGDNGRWLERADPSAQLIIERLRVSGSLFLTLMRPQGDFEPFRERIESFVQRLPHSWEDTCALPFDEMDQLLLDVQRLY</sequence>
<proteinExistence type="predicted"/>
<dbReference type="KEGG" id="sge:DWG14_02438"/>
<accession>A0AAI8KW32</accession>
<gene>
    <name evidence="2" type="ORF">DWG14_02438</name>
</gene>
<keyword evidence="1" id="KW-1133">Transmembrane helix</keyword>
<organism evidence="2 3">
    <name type="scientific">Streptomyces griseorubiginosus</name>
    <dbReference type="NCBI Taxonomy" id="67304"/>
    <lineage>
        <taxon>Bacteria</taxon>
        <taxon>Bacillati</taxon>
        <taxon>Actinomycetota</taxon>
        <taxon>Actinomycetes</taxon>
        <taxon>Kitasatosporales</taxon>
        <taxon>Streptomycetaceae</taxon>
        <taxon>Streptomyces</taxon>
    </lineage>
</organism>
<dbReference type="AlphaFoldDB" id="A0AAI8KW32"/>